<dbReference type="GeneID" id="77936550"/>
<gene>
    <name evidence="1" type="primary">190</name>
    <name evidence="1" type="ORF">SEA_QUI_190</name>
</gene>
<proteinExistence type="predicted"/>
<evidence type="ECO:0000313" key="2">
    <source>
        <dbReference type="Proteomes" id="UP000321915"/>
    </source>
</evidence>
<evidence type="ECO:0000313" key="1">
    <source>
        <dbReference type="EMBL" id="QED11678.1"/>
    </source>
</evidence>
<protein>
    <submittedName>
        <fullName evidence="1">Uncharacterized protein</fullName>
    </submittedName>
</protein>
<dbReference type="RefSeq" id="YP_010660556.1">
    <property type="nucleotide sequence ID" value="NC_070877.1"/>
</dbReference>
<organism evidence="1 2">
    <name type="scientific">Arthrobacter phage Qui</name>
    <dbReference type="NCBI Taxonomy" id="2603260"/>
    <lineage>
        <taxon>Viruses</taxon>
        <taxon>Duplodnaviria</taxon>
        <taxon>Heunggongvirae</taxon>
        <taxon>Uroviricota</taxon>
        <taxon>Caudoviricetes</taxon>
        <taxon>Quivirus</taxon>
        <taxon>Quivirus qui</taxon>
    </lineage>
</organism>
<dbReference type="Proteomes" id="UP000321915">
    <property type="component" value="Segment"/>
</dbReference>
<dbReference type="EMBL" id="MN183282">
    <property type="protein sequence ID" value="QED11678.1"/>
    <property type="molecule type" value="Genomic_DNA"/>
</dbReference>
<name>A0A5B8WPR2_9CAUD</name>
<reference evidence="1 2" key="1">
    <citation type="submission" date="2019-07" db="EMBL/GenBank/DDBJ databases">
        <authorList>
            <person name="Abdullah A."/>
            <person name="Lima G.C."/>
            <person name="Cuneo C.K."/>
            <person name="Ennest D.C."/>
            <person name="Fritz K.J."/>
            <person name="Johnson B.T."/>
            <person name="Larson S.M."/>
            <person name="Lemunyete M.N."/>
            <person name="Murray M.B."/>
            <person name="Osmond D.E."/>
            <person name="Patras K.A."/>
            <person name="Ransibrahmanakul S."/>
            <person name="Simpson K.A."/>
            <person name="Thull B.S."/>
            <person name="Wetzel S."/>
            <person name="Bonilla J.A."/>
            <person name="Klyczek K."/>
            <person name="Garlena R.A."/>
            <person name="Russell D.A."/>
            <person name="Pope W.H."/>
            <person name="Jacobs-Sera D."/>
            <person name="Hatfull G.F."/>
        </authorList>
    </citation>
    <scope>NUCLEOTIDE SEQUENCE [LARGE SCALE GENOMIC DNA]</scope>
</reference>
<dbReference type="KEGG" id="vg:77936550"/>
<accession>A0A5B8WPR2</accession>
<sequence>MNKELYKVFVQGLTEDETKKFILFSPREQELIFRTWNSIMLENLFRDMRKIAGIA</sequence>
<keyword evidence="2" id="KW-1185">Reference proteome</keyword>